<dbReference type="AlphaFoldDB" id="A0AAE8U320"/>
<reference evidence="2 3" key="1">
    <citation type="submission" date="2019-02" db="EMBL/GenBank/DDBJ databases">
        <title>The genomic architecture of introgression among sibling species of bacteria.</title>
        <authorList>
            <person name="Cavassim M.I.A."/>
            <person name="Moeskjaer S."/>
            <person name="Moslemi C."/>
            <person name="Fields B."/>
            <person name="Bachmann A."/>
            <person name="Vilhjalmsson B."/>
            <person name="Schierup M.H."/>
            <person name="Young J.P.W."/>
            <person name="Andersen S.U."/>
        </authorList>
    </citation>
    <scope>NUCLEOTIDE SEQUENCE [LARGE SCALE GENOMIC DNA]</scope>
    <source>
        <strain evidence="2 3">SM42</strain>
    </source>
</reference>
<organism evidence="2 3">
    <name type="scientific">Rhizobium ruizarguesonis</name>
    <dbReference type="NCBI Taxonomy" id="2081791"/>
    <lineage>
        <taxon>Bacteria</taxon>
        <taxon>Pseudomonadati</taxon>
        <taxon>Pseudomonadota</taxon>
        <taxon>Alphaproteobacteria</taxon>
        <taxon>Hyphomicrobiales</taxon>
        <taxon>Rhizobiaceae</taxon>
        <taxon>Rhizobium/Agrobacterium group</taxon>
        <taxon>Rhizobium</taxon>
    </lineage>
</organism>
<evidence type="ECO:0000313" key="3">
    <source>
        <dbReference type="Proteomes" id="UP000291892"/>
    </source>
</evidence>
<protein>
    <submittedName>
        <fullName evidence="2">Uncharacterized protein</fullName>
    </submittedName>
</protein>
<dbReference type="EMBL" id="SIKX01000001">
    <property type="protein sequence ID" value="TBF19929.1"/>
    <property type="molecule type" value="Genomic_DNA"/>
</dbReference>
<comment type="caution">
    <text evidence="2">The sequence shown here is derived from an EMBL/GenBank/DDBJ whole genome shotgun (WGS) entry which is preliminary data.</text>
</comment>
<proteinExistence type="predicted"/>
<accession>A0AAE8U320</accession>
<gene>
    <name evidence="2" type="ORF">ELG94_17095</name>
</gene>
<sequence>MSGSHWRQPDSRGTRPTMNAGGKSAVRLSSKRKPPLPIRGDWQRRFLQRRASFQTRKGHCNTLNCCIILSLNRFRFRKLCSAAASGRRGGVFF</sequence>
<dbReference type="Proteomes" id="UP000291892">
    <property type="component" value="Unassembled WGS sequence"/>
</dbReference>
<evidence type="ECO:0000256" key="1">
    <source>
        <dbReference type="SAM" id="MobiDB-lite"/>
    </source>
</evidence>
<evidence type="ECO:0000313" key="2">
    <source>
        <dbReference type="EMBL" id="TBF19929.1"/>
    </source>
</evidence>
<feature type="region of interest" description="Disordered" evidence="1">
    <location>
        <begin position="1"/>
        <end position="41"/>
    </location>
</feature>
<name>A0AAE8U320_9HYPH</name>